<dbReference type="GeneID" id="116304016"/>
<evidence type="ECO:0000256" key="12">
    <source>
        <dbReference type="SAM" id="Phobius"/>
    </source>
</evidence>
<feature type="region of interest" description="Disordered" evidence="11">
    <location>
        <begin position="414"/>
        <end position="434"/>
    </location>
</feature>
<evidence type="ECO:0000256" key="2">
    <source>
        <dbReference type="ARBA" id="ARBA00022475"/>
    </source>
</evidence>
<feature type="transmembrane region" description="Helical" evidence="12">
    <location>
        <begin position="346"/>
        <end position="366"/>
    </location>
</feature>
<keyword evidence="5" id="KW-0297">G-protein coupled receptor</keyword>
<feature type="transmembrane region" description="Helical" evidence="12">
    <location>
        <begin position="311"/>
        <end position="334"/>
    </location>
</feature>
<dbReference type="Pfam" id="PF00001">
    <property type="entry name" value="7tm_1"/>
    <property type="match status" value="2"/>
</dbReference>
<feature type="transmembrane region" description="Helical" evidence="12">
    <location>
        <begin position="146"/>
        <end position="165"/>
    </location>
</feature>
<feature type="transmembrane region" description="Helical" evidence="12">
    <location>
        <begin position="69"/>
        <end position="93"/>
    </location>
</feature>
<feature type="transmembrane region" description="Helical" evidence="12">
    <location>
        <begin position="32"/>
        <end position="57"/>
    </location>
</feature>
<dbReference type="OrthoDB" id="5987635at2759"/>
<evidence type="ECO:0000313" key="15">
    <source>
        <dbReference type="RefSeq" id="XP_031569522.1"/>
    </source>
</evidence>
<evidence type="ECO:0000256" key="7">
    <source>
        <dbReference type="ARBA" id="ARBA00023157"/>
    </source>
</evidence>
<keyword evidence="10" id="KW-0807">Transducer</keyword>
<evidence type="ECO:0000256" key="11">
    <source>
        <dbReference type="SAM" id="MobiDB-lite"/>
    </source>
</evidence>
<comment type="subcellular location">
    <subcellularLocation>
        <location evidence="1">Cell membrane</location>
        <topology evidence="1">Multi-pass membrane protein</topology>
    </subcellularLocation>
</comment>
<evidence type="ECO:0000256" key="3">
    <source>
        <dbReference type="ARBA" id="ARBA00022692"/>
    </source>
</evidence>
<feature type="compositionally biased region" description="Polar residues" evidence="11">
    <location>
        <begin position="418"/>
        <end position="427"/>
    </location>
</feature>
<gene>
    <name evidence="15 16" type="primary">LOC116304016</name>
</gene>
<sequence>MSYDEYCSSEAMEYGRRSRGFPDKQAMTVTRYVFSSIQGILLLLGLIINFLICFVMVRRRKVKKSLSNFFLFNLSLTELVLWMILLPLMVIISMAQVKTNIPCKILVFSICTCVAVIFGLLAAIAFDRYTNIVTPLKGIMMEERKFTALAVVWFTAIALSAPFLYSVEMRVLSMDFSTRAVLEGKFNLTTHSAKPPAPVLKWKYLNNHHIPHDVTGSNATEIGSSGNTTGFNSTFVDNTTTCILPLRVCDIPPKLKGQISFSIFFLFAFVLPLILILVAYGKVVQRLWQRSRTSDAKGTAAKAKLRAVRMLILVVLTFLITDGPWVVVVLLYSFKPRDVMPLHRHFIALSIVAMLFYASAVLTPTIHAFHSSTVQREIVAVLCCRFRESSLLASSTSSRVSNKKYRSIHFARNKETSTQDNTSSDQQILRAEAE</sequence>
<evidence type="ECO:0000256" key="6">
    <source>
        <dbReference type="ARBA" id="ARBA00023136"/>
    </source>
</evidence>
<dbReference type="Proteomes" id="UP000515163">
    <property type="component" value="Unplaced"/>
</dbReference>
<keyword evidence="6 12" id="KW-0472">Membrane</keyword>
<feature type="transmembrane region" description="Helical" evidence="12">
    <location>
        <begin position="105"/>
        <end position="126"/>
    </location>
</feature>
<keyword evidence="3 12" id="KW-0812">Transmembrane</keyword>
<keyword evidence="7" id="KW-1015">Disulfide bond</keyword>
<dbReference type="PRINTS" id="PR00237">
    <property type="entry name" value="GPCRRHODOPSN"/>
</dbReference>
<evidence type="ECO:0000256" key="9">
    <source>
        <dbReference type="ARBA" id="ARBA00023180"/>
    </source>
</evidence>
<dbReference type="PROSITE" id="PS50262">
    <property type="entry name" value="G_PROTEIN_RECEP_F1_2"/>
    <property type="match status" value="1"/>
</dbReference>
<keyword evidence="9" id="KW-0325">Glycoprotein</keyword>
<organism evidence="14 16">
    <name type="scientific">Actinia tenebrosa</name>
    <name type="common">Australian red waratah sea anemone</name>
    <dbReference type="NCBI Taxonomy" id="6105"/>
    <lineage>
        <taxon>Eukaryota</taxon>
        <taxon>Metazoa</taxon>
        <taxon>Cnidaria</taxon>
        <taxon>Anthozoa</taxon>
        <taxon>Hexacorallia</taxon>
        <taxon>Actiniaria</taxon>
        <taxon>Actiniidae</taxon>
        <taxon>Actinia</taxon>
    </lineage>
</organism>
<dbReference type="PANTHER" id="PTHR45695:SF23">
    <property type="entry name" value="GALANIN-LIKE G-PROTEIN COUPLED RECEPTOR NPR-9"/>
    <property type="match status" value="1"/>
</dbReference>
<dbReference type="RefSeq" id="XP_031569522.1">
    <property type="nucleotide sequence ID" value="XM_031713662.1"/>
</dbReference>
<evidence type="ECO:0000256" key="1">
    <source>
        <dbReference type="ARBA" id="ARBA00004651"/>
    </source>
</evidence>
<reference evidence="15 16" key="1">
    <citation type="submission" date="2025-04" db="UniProtKB">
        <authorList>
            <consortium name="RefSeq"/>
        </authorList>
    </citation>
    <scope>IDENTIFICATION</scope>
    <source>
        <tissue evidence="15 16">Tentacle</tissue>
    </source>
</reference>
<keyword evidence="2" id="KW-1003">Cell membrane</keyword>
<keyword evidence="8" id="KW-0675">Receptor</keyword>
<dbReference type="RefSeq" id="XP_031569523.1">
    <property type="nucleotide sequence ID" value="XM_031713663.1"/>
</dbReference>
<dbReference type="CDD" id="cd00637">
    <property type="entry name" value="7tm_classA_rhodopsin-like"/>
    <property type="match status" value="1"/>
</dbReference>
<dbReference type="Gene3D" id="1.20.1070.10">
    <property type="entry name" value="Rhodopsin 7-helix transmembrane proteins"/>
    <property type="match status" value="1"/>
</dbReference>
<dbReference type="SUPFAM" id="SSF81321">
    <property type="entry name" value="Family A G protein-coupled receptor-like"/>
    <property type="match status" value="1"/>
</dbReference>
<dbReference type="InterPro" id="IPR000276">
    <property type="entry name" value="GPCR_Rhodpsn"/>
</dbReference>
<name>A0A6P8ITK8_ACTTE</name>
<dbReference type="GO" id="GO:0005886">
    <property type="term" value="C:plasma membrane"/>
    <property type="evidence" value="ECO:0007669"/>
    <property type="project" value="UniProtKB-SubCell"/>
</dbReference>
<dbReference type="PANTHER" id="PTHR45695">
    <property type="entry name" value="LEUCOKININ RECEPTOR-RELATED"/>
    <property type="match status" value="1"/>
</dbReference>
<evidence type="ECO:0000313" key="16">
    <source>
        <dbReference type="RefSeq" id="XP_031569523.1"/>
    </source>
</evidence>
<dbReference type="GO" id="GO:0004930">
    <property type="term" value="F:G protein-coupled receptor activity"/>
    <property type="evidence" value="ECO:0007669"/>
    <property type="project" value="UniProtKB-KW"/>
</dbReference>
<keyword evidence="4 12" id="KW-1133">Transmembrane helix</keyword>
<evidence type="ECO:0000313" key="14">
    <source>
        <dbReference type="Proteomes" id="UP000515163"/>
    </source>
</evidence>
<proteinExistence type="predicted"/>
<evidence type="ECO:0000256" key="5">
    <source>
        <dbReference type="ARBA" id="ARBA00023040"/>
    </source>
</evidence>
<dbReference type="KEGG" id="aten:116304016"/>
<evidence type="ECO:0000256" key="10">
    <source>
        <dbReference type="ARBA" id="ARBA00023224"/>
    </source>
</evidence>
<evidence type="ECO:0000256" key="4">
    <source>
        <dbReference type="ARBA" id="ARBA00022989"/>
    </source>
</evidence>
<dbReference type="AlphaFoldDB" id="A0A6P8ITK8"/>
<keyword evidence="14" id="KW-1185">Reference proteome</keyword>
<accession>A0A6P8ITK8</accession>
<feature type="domain" description="G-protein coupled receptors family 1 profile" evidence="13">
    <location>
        <begin position="48"/>
        <end position="367"/>
    </location>
</feature>
<evidence type="ECO:0000256" key="8">
    <source>
        <dbReference type="ARBA" id="ARBA00023170"/>
    </source>
</evidence>
<protein>
    <submittedName>
        <fullName evidence="15 16">Rhodopsin-like</fullName>
    </submittedName>
</protein>
<evidence type="ECO:0000259" key="13">
    <source>
        <dbReference type="PROSITE" id="PS50262"/>
    </source>
</evidence>
<feature type="transmembrane region" description="Helical" evidence="12">
    <location>
        <begin position="259"/>
        <end position="280"/>
    </location>
</feature>
<dbReference type="InterPro" id="IPR017452">
    <property type="entry name" value="GPCR_Rhodpsn_7TM"/>
</dbReference>